<feature type="compositionally biased region" description="Acidic residues" evidence="1">
    <location>
        <begin position="103"/>
        <end position="134"/>
    </location>
</feature>
<accession>A0ABQ5CIJ3</accession>
<evidence type="ECO:0000256" key="1">
    <source>
        <dbReference type="SAM" id="MobiDB-lite"/>
    </source>
</evidence>
<feature type="region of interest" description="Disordered" evidence="1">
    <location>
        <begin position="1"/>
        <end position="58"/>
    </location>
</feature>
<evidence type="ECO:0000313" key="2">
    <source>
        <dbReference type="EMBL" id="GJT25681.1"/>
    </source>
</evidence>
<reference evidence="2" key="1">
    <citation type="journal article" date="2022" name="Int. J. Mol. Sci.">
        <title>Draft Genome of Tanacetum Coccineum: Genomic Comparison of Closely Related Tanacetum-Family Plants.</title>
        <authorList>
            <person name="Yamashiro T."/>
            <person name="Shiraishi A."/>
            <person name="Nakayama K."/>
            <person name="Satake H."/>
        </authorList>
    </citation>
    <scope>NUCLEOTIDE SEQUENCE</scope>
</reference>
<feature type="compositionally biased region" description="Pro residues" evidence="1">
    <location>
        <begin position="182"/>
        <end position="192"/>
    </location>
</feature>
<dbReference type="PRINTS" id="PR01217">
    <property type="entry name" value="PRICHEXTENSN"/>
</dbReference>
<feature type="compositionally biased region" description="Acidic residues" evidence="1">
    <location>
        <begin position="78"/>
        <end position="96"/>
    </location>
</feature>
<evidence type="ECO:0000313" key="3">
    <source>
        <dbReference type="Proteomes" id="UP001151760"/>
    </source>
</evidence>
<organism evidence="2 3">
    <name type="scientific">Tanacetum coccineum</name>
    <dbReference type="NCBI Taxonomy" id="301880"/>
    <lineage>
        <taxon>Eukaryota</taxon>
        <taxon>Viridiplantae</taxon>
        <taxon>Streptophyta</taxon>
        <taxon>Embryophyta</taxon>
        <taxon>Tracheophyta</taxon>
        <taxon>Spermatophyta</taxon>
        <taxon>Magnoliopsida</taxon>
        <taxon>eudicotyledons</taxon>
        <taxon>Gunneridae</taxon>
        <taxon>Pentapetalae</taxon>
        <taxon>asterids</taxon>
        <taxon>campanulids</taxon>
        <taxon>Asterales</taxon>
        <taxon>Asteraceae</taxon>
        <taxon>Asteroideae</taxon>
        <taxon>Anthemideae</taxon>
        <taxon>Anthemidinae</taxon>
        <taxon>Tanacetum</taxon>
    </lineage>
</organism>
<feature type="compositionally biased region" description="Low complexity" evidence="1">
    <location>
        <begin position="34"/>
        <end position="45"/>
    </location>
</feature>
<sequence length="379" mass="41613">MSSDSTLSASPEIAPLSPDYVPGPEEPEQTPLSPEYVPEPVYPEYLAPSDNDISIEYQPLPADASSISLSLGYVADSNLEEDPEEDSEDDLDEDPTDYPADRGDEEDDESSGDDADDEDEEEASEEEDDDEEEVEHLAPADSSTVPNDDPVPSAEETEPFETDESAPTSPSPRLRRARISIPSPPLPLPSPPLPLPAPSPPLLLLATDRREDVLEADPGLDVTYATDYGFFDTKDATLGRLMTREVGYGITDVWDDMVGDMEETAPTTLEVVNQRIADLATTLAHDTHEIYVRDRRYFNAMMVAFEKEAMYAHGAWAGSEDRSAAIETHVRALETQVTTLMAQTLSLQTQLTTTLGRIQTLEAREPTRIDDPEYTDSSA</sequence>
<dbReference type="EMBL" id="BQNB010014231">
    <property type="protein sequence ID" value="GJT25681.1"/>
    <property type="molecule type" value="Genomic_DNA"/>
</dbReference>
<reference evidence="2" key="2">
    <citation type="submission" date="2022-01" db="EMBL/GenBank/DDBJ databases">
        <authorList>
            <person name="Yamashiro T."/>
            <person name="Shiraishi A."/>
            <person name="Satake H."/>
            <person name="Nakayama K."/>
        </authorList>
    </citation>
    <scope>NUCLEOTIDE SEQUENCE</scope>
</reference>
<name>A0ABQ5CIJ3_9ASTR</name>
<feature type="compositionally biased region" description="Acidic residues" evidence="1">
    <location>
        <begin position="155"/>
        <end position="164"/>
    </location>
</feature>
<comment type="caution">
    <text evidence="2">The sequence shown here is derived from an EMBL/GenBank/DDBJ whole genome shotgun (WGS) entry which is preliminary data.</text>
</comment>
<dbReference type="Proteomes" id="UP001151760">
    <property type="component" value="Unassembled WGS sequence"/>
</dbReference>
<proteinExistence type="predicted"/>
<protein>
    <submittedName>
        <fullName evidence="2">Uncharacterized protein</fullName>
    </submittedName>
</protein>
<feature type="region of interest" description="Disordered" evidence="1">
    <location>
        <begin position="73"/>
        <end position="192"/>
    </location>
</feature>
<keyword evidence="3" id="KW-1185">Reference proteome</keyword>
<gene>
    <name evidence="2" type="ORF">Tco_0895618</name>
</gene>